<dbReference type="RefSeq" id="WP_134748515.1">
    <property type="nucleotide sequence ID" value="NZ_CP038148.1"/>
</dbReference>
<organism evidence="2 3">
    <name type="scientific">Paraburkholderia pallida</name>
    <dbReference type="NCBI Taxonomy" id="2547399"/>
    <lineage>
        <taxon>Bacteria</taxon>
        <taxon>Pseudomonadati</taxon>
        <taxon>Pseudomonadota</taxon>
        <taxon>Betaproteobacteria</taxon>
        <taxon>Burkholderiales</taxon>
        <taxon>Burkholderiaceae</taxon>
        <taxon>Paraburkholderia</taxon>
    </lineage>
</organism>
<gene>
    <name evidence="2" type="ORF">E1956_10100</name>
</gene>
<proteinExistence type="predicted"/>
<dbReference type="OrthoDB" id="9099261at2"/>
<evidence type="ECO:0000256" key="1">
    <source>
        <dbReference type="SAM" id="SignalP"/>
    </source>
</evidence>
<feature type="chain" id="PRO_5020271514" description="Lipoprotein SmpA/OmlA domain-containing protein" evidence="1">
    <location>
        <begin position="19"/>
        <end position="115"/>
    </location>
</feature>
<keyword evidence="1" id="KW-0732">Signal</keyword>
<keyword evidence="3" id="KW-1185">Reference proteome</keyword>
<dbReference type="KEGG" id="ppai:E1956_10100"/>
<reference evidence="2 3" key="1">
    <citation type="submission" date="2019-03" db="EMBL/GenBank/DDBJ databases">
        <title>Paraburkholderia sp. 7MH5, isolated from subtropical forest soil.</title>
        <authorList>
            <person name="Gao Z.-H."/>
            <person name="Qiu L.-H."/>
        </authorList>
    </citation>
    <scope>NUCLEOTIDE SEQUENCE [LARGE SCALE GENOMIC DNA]</scope>
    <source>
        <strain evidence="2 3">7MH5</strain>
    </source>
</reference>
<sequence>MNKLLYATLVAAALGVSACSSPTPEPDVTISSVTRGMTQNDVMKRIGPPDRVLGENGNECFQYALGKYGDVPFAVYFRQRAVAATTRAKCDLAVVRAAAGPALTYHSSDYAVMRR</sequence>
<dbReference type="Proteomes" id="UP000295727">
    <property type="component" value="Chromosome 1"/>
</dbReference>
<evidence type="ECO:0000313" key="3">
    <source>
        <dbReference type="Proteomes" id="UP000295727"/>
    </source>
</evidence>
<protein>
    <recommendedName>
        <fullName evidence="4">Lipoprotein SmpA/OmlA domain-containing protein</fullName>
    </recommendedName>
</protein>
<dbReference type="EMBL" id="CP038148">
    <property type="protein sequence ID" value="QBQ97493.1"/>
    <property type="molecule type" value="Genomic_DNA"/>
</dbReference>
<name>A0A4P7CUE7_9BURK</name>
<accession>A0A4P7CUE7</accession>
<dbReference type="PROSITE" id="PS51257">
    <property type="entry name" value="PROKAR_LIPOPROTEIN"/>
    <property type="match status" value="1"/>
</dbReference>
<dbReference type="AlphaFoldDB" id="A0A4P7CUE7"/>
<evidence type="ECO:0008006" key="4">
    <source>
        <dbReference type="Google" id="ProtNLM"/>
    </source>
</evidence>
<feature type="signal peptide" evidence="1">
    <location>
        <begin position="1"/>
        <end position="18"/>
    </location>
</feature>
<evidence type="ECO:0000313" key="2">
    <source>
        <dbReference type="EMBL" id="QBQ97493.1"/>
    </source>
</evidence>